<dbReference type="PANTHER" id="PTHR10762:SF2">
    <property type="entry name" value="2-(3-AMINO-3-CARBOXYPROPYL)HISTIDINE SYNTHASE SUBUNIT 2"/>
    <property type="match status" value="1"/>
</dbReference>
<accession>A0ABQ6MLB3</accession>
<sequence length="529" mass="56412">MSHVTSSRLESSTPPKPPPPKLEFNDGARVFDAPPEPEPLPEGNARLKSHFSLDKFYDIDLTAARIHGSYLSAVQDRGAAPSSILKIALQFPDYLLSDSSSVSWALETSLLTLFASLRSDQPAPTPFIFILGDTTYGSCCVDEVAAEHLSADIVVHYGRSCLSETQRIPTIYVFGRCAIDCDALYEKVVAELASREGKVVVLFDVLYFWAMKDVERRLGEALGAGRVVFGTLPGQVGDQGDLGLVLGGGGGEPAEVAQVAQVAEVEGGGCCGGGGGGGGGGCCEEAGSRDAAEDAAEDAAGEPAAAPLTVGGLHVPLTAEELPECDLLYIGDNQRQLTNIMMRCSSEGGTKTQMSFDPTTSELHTSAAAACSREMNRRFFLVQKTKSADIIGIVVATLSVKKFQKVVDRLKEQIEKAGRTSYLFIVGKVNVAKLSNFGEIGAFVLVSCPENSLLDSREFHVPIITPWELEVALEYREWGMYSGVVTKYKSDAAEFLKQREYQGLAGAAEEGEQVEGAKKGAVGIASGYR</sequence>
<dbReference type="SFLD" id="SFLDS00032">
    <property type="entry name" value="Radical_SAM_3-amino-3-carboxyp"/>
    <property type="match status" value="1"/>
</dbReference>
<evidence type="ECO:0000256" key="4">
    <source>
        <dbReference type="ARBA" id="ARBA00023004"/>
    </source>
</evidence>
<feature type="region of interest" description="Disordered" evidence="6">
    <location>
        <begin position="1"/>
        <end position="45"/>
    </location>
</feature>
<dbReference type="PANTHER" id="PTHR10762">
    <property type="entry name" value="DIPHTHAMIDE BIOSYNTHESIS PROTEIN"/>
    <property type="match status" value="1"/>
</dbReference>
<keyword evidence="4" id="KW-0408">Iron</keyword>
<comment type="caution">
    <text evidence="7">The sequence shown here is derived from an EMBL/GenBank/DDBJ whole genome shotgun (WGS) entry which is preliminary data.</text>
</comment>
<dbReference type="Proteomes" id="UP001165060">
    <property type="component" value="Unassembled WGS sequence"/>
</dbReference>
<evidence type="ECO:0000256" key="5">
    <source>
        <dbReference type="ARBA" id="ARBA00023014"/>
    </source>
</evidence>
<organism evidence="7 8">
    <name type="scientific">Tetraparma gracilis</name>
    <dbReference type="NCBI Taxonomy" id="2962635"/>
    <lineage>
        <taxon>Eukaryota</taxon>
        <taxon>Sar</taxon>
        <taxon>Stramenopiles</taxon>
        <taxon>Ochrophyta</taxon>
        <taxon>Bolidophyceae</taxon>
        <taxon>Parmales</taxon>
        <taxon>Triparmaceae</taxon>
        <taxon>Tetraparma</taxon>
    </lineage>
</organism>
<comment type="cofactor">
    <cofactor evidence="1">
        <name>[4Fe-4S] cluster</name>
        <dbReference type="ChEBI" id="CHEBI:49883"/>
    </cofactor>
</comment>
<gene>
    <name evidence="7" type="ORF">TeGR_g8804</name>
</gene>
<keyword evidence="5" id="KW-0411">Iron-sulfur</keyword>
<evidence type="ECO:0000256" key="2">
    <source>
        <dbReference type="ARBA" id="ARBA00005156"/>
    </source>
</evidence>
<evidence type="ECO:0000256" key="1">
    <source>
        <dbReference type="ARBA" id="ARBA00001966"/>
    </source>
</evidence>
<dbReference type="Gene3D" id="3.40.50.11840">
    <property type="entry name" value="Diphthamide synthesis DPH1/DPH2 domain 1"/>
    <property type="match status" value="1"/>
</dbReference>
<dbReference type="SFLD" id="SFLDG01121">
    <property type="entry name" value="Diphthamide_biosynthesis"/>
    <property type="match status" value="1"/>
</dbReference>
<dbReference type="InterPro" id="IPR042263">
    <property type="entry name" value="DPH1/DPH2_1"/>
</dbReference>
<dbReference type="NCBIfam" id="TIGR00322">
    <property type="entry name" value="diphth2_R"/>
    <property type="match status" value="2"/>
</dbReference>
<keyword evidence="8" id="KW-1185">Reference proteome</keyword>
<evidence type="ECO:0000313" key="8">
    <source>
        <dbReference type="Proteomes" id="UP001165060"/>
    </source>
</evidence>
<dbReference type="InterPro" id="IPR016435">
    <property type="entry name" value="DPH1/DPH2"/>
</dbReference>
<name>A0ABQ6MLB3_9STRA</name>
<feature type="compositionally biased region" description="Polar residues" evidence="6">
    <location>
        <begin position="1"/>
        <end position="13"/>
    </location>
</feature>
<evidence type="ECO:0000256" key="6">
    <source>
        <dbReference type="SAM" id="MobiDB-lite"/>
    </source>
</evidence>
<evidence type="ECO:0000256" key="3">
    <source>
        <dbReference type="ARBA" id="ARBA00022723"/>
    </source>
</evidence>
<dbReference type="InterPro" id="IPR042265">
    <property type="entry name" value="DPH1/DPH2_3"/>
</dbReference>
<proteinExistence type="predicted"/>
<evidence type="ECO:0000313" key="7">
    <source>
        <dbReference type="EMBL" id="GMI27992.1"/>
    </source>
</evidence>
<reference evidence="7 8" key="1">
    <citation type="journal article" date="2023" name="Commun. Biol.">
        <title>Genome analysis of Parmales, the sister group of diatoms, reveals the evolutionary specialization of diatoms from phago-mixotrophs to photoautotrophs.</title>
        <authorList>
            <person name="Ban H."/>
            <person name="Sato S."/>
            <person name="Yoshikawa S."/>
            <person name="Yamada K."/>
            <person name="Nakamura Y."/>
            <person name="Ichinomiya M."/>
            <person name="Sato N."/>
            <person name="Blanc-Mathieu R."/>
            <person name="Endo H."/>
            <person name="Kuwata A."/>
            <person name="Ogata H."/>
        </authorList>
    </citation>
    <scope>NUCLEOTIDE SEQUENCE [LARGE SCALE GENOMIC DNA]</scope>
</reference>
<keyword evidence="3" id="KW-0479">Metal-binding</keyword>
<dbReference type="Pfam" id="PF01866">
    <property type="entry name" value="Diphthamide_syn"/>
    <property type="match status" value="2"/>
</dbReference>
<dbReference type="Gene3D" id="3.40.50.11860">
    <property type="entry name" value="Diphthamide synthesis DPH1/DPH2 domain 3"/>
    <property type="match status" value="1"/>
</dbReference>
<evidence type="ECO:0008006" key="9">
    <source>
        <dbReference type="Google" id="ProtNLM"/>
    </source>
</evidence>
<comment type="pathway">
    <text evidence="2">Protein modification; peptidyl-diphthamide biosynthesis.</text>
</comment>
<dbReference type="EMBL" id="BRYB01001536">
    <property type="protein sequence ID" value="GMI27992.1"/>
    <property type="molecule type" value="Genomic_DNA"/>
</dbReference>
<protein>
    <recommendedName>
        <fullName evidence="9">2-(3-amino-3-carboxypropyl)histidine synthase</fullName>
    </recommendedName>
</protein>